<gene>
    <name evidence="2" type="ORF">MCOR_45765</name>
</gene>
<evidence type="ECO:0008006" key="4">
    <source>
        <dbReference type="Google" id="ProtNLM"/>
    </source>
</evidence>
<evidence type="ECO:0000256" key="1">
    <source>
        <dbReference type="SAM" id="MobiDB-lite"/>
    </source>
</evidence>
<dbReference type="EMBL" id="CACVKT020008097">
    <property type="protein sequence ID" value="CAC5412790.1"/>
    <property type="molecule type" value="Genomic_DNA"/>
</dbReference>
<dbReference type="AlphaFoldDB" id="A0A6J8DXE3"/>
<feature type="compositionally biased region" description="Basic and acidic residues" evidence="1">
    <location>
        <begin position="1"/>
        <end position="11"/>
    </location>
</feature>
<name>A0A6J8DXE3_MYTCO</name>
<reference evidence="2 3" key="1">
    <citation type="submission" date="2020-06" db="EMBL/GenBank/DDBJ databases">
        <authorList>
            <person name="Li R."/>
            <person name="Bekaert M."/>
        </authorList>
    </citation>
    <scope>NUCLEOTIDE SEQUENCE [LARGE SCALE GENOMIC DNA]</scope>
    <source>
        <strain evidence="3">wild</strain>
    </source>
</reference>
<keyword evidence="3" id="KW-1185">Reference proteome</keyword>
<evidence type="ECO:0000313" key="3">
    <source>
        <dbReference type="Proteomes" id="UP000507470"/>
    </source>
</evidence>
<feature type="region of interest" description="Disordered" evidence="1">
    <location>
        <begin position="1"/>
        <end position="54"/>
    </location>
</feature>
<sequence length="217" mass="25344">MNYNYDHESSHACHGSKHKHANPRRKRESPFRDGPSQRGRVAGGKGMARGHGISYRGRGYRRSVFHKKINPCVMRNSPDSWNLNQDSYQLLSIIKTNIPTVILDKNFQISKIQCNLPIARRLRWFSKNWQKITGDHFILQIVQGYKQEFNTLLLQRQPPQYPMFNREQKDSLNQEIQKLLEKGAVQSVHQEQTQFLSYIFLVPKKGRGKPSSDKLEK</sequence>
<organism evidence="2 3">
    <name type="scientific">Mytilus coruscus</name>
    <name type="common">Sea mussel</name>
    <dbReference type="NCBI Taxonomy" id="42192"/>
    <lineage>
        <taxon>Eukaryota</taxon>
        <taxon>Metazoa</taxon>
        <taxon>Spiralia</taxon>
        <taxon>Lophotrochozoa</taxon>
        <taxon>Mollusca</taxon>
        <taxon>Bivalvia</taxon>
        <taxon>Autobranchia</taxon>
        <taxon>Pteriomorphia</taxon>
        <taxon>Mytilida</taxon>
        <taxon>Mytiloidea</taxon>
        <taxon>Mytilidae</taxon>
        <taxon>Mytilinae</taxon>
        <taxon>Mytilus</taxon>
    </lineage>
</organism>
<dbReference type="Proteomes" id="UP000507470">
    <property type="component" value="Unassembled WGS sequence"/>
</dbReference>
<protein>
    <recommendedName>
        <fullName evidence="4">Reverse transcriptase domain-containing protein</fullName>
    </recommendedName>
</protein>
<dbReference type="Gene3D" id="3.10.10.10">
    <property type="entry name" value="HIV Type 1 Reverse Transcriptase, subunit A, domain 1"/>
    <property type="match status" value="1"/>
</dbReference>
<accession>A0A6J8DXE3</accession>
<evidence type="ECO:0000313" key="2">
    <source>
        <dbReference type="EMBL" id="CAC5412790.1"/>
    </source>
</evidence>
<proteinExistence type="predicted"/>
<feature type="compositionally biased region" description="Basic residues" evidence="1">
    <location>
        <begin position="14"/>
        <end position="27"/>
    </location>
</feature>